<dbReference type="Proteomes" id="UP000054549">
    <property type="component" value="Unassembled WGS sequence"/>
</dbReference>
<evidence type="ECO:0000313" key="3">
    <source>
        <dbReference type="Proteomes" id="UP000054549"/>
    </source>
</evidence>
<dbReference type="InParanoid" id="A0A0C2X2X5"/>
<gene>
    <name evidence="2" type="ORF">M378DRAFT_664138</name>
</gene>
<evidence type="ECO:0000313" key="2">
    <source>
        <dbReference type="EMBL" id="KIL63506.1"/>
    </source>
</evidence>
<reference evidence="2 3" key="1">
    <citation type="submission" date="2014-04" db="EMBL/GenBank/DDBJ databases">
        <title>Evolutionary Origins and Diversification of the Mycorrhizal Mutualists.</title>
        <authorList>
            <consortium name="DOE Joint Genome Institute"/>
            <consortium name="Mycorrhizal Genomics Consortium"/>
            <person name="Kohler A."/>
            <person name="Kuo A."/>
            <person name="Nagy L.G."/>
            <person name="Floudas D."/>
            <person name="Copeland A."/>
            <person name="Barry K.W."/>
            <person name="Cichocki N."/>
            <person name="Veneault-Fourrey C."/>
            <person name="LaButti K."/>
            <person name="Lindquist E.A."/>
            <person name="Lipzen A."/>
            <person name="Lundell T."/>
            <person name="Morin E."/>
            <person name="Murat C."/>
            <person name="Riley R."/>
            <person name="Ohm R."/>
            <person name="Sun H."/>
            <person name="Tunlid A."/>
            <person name="Henrissat B."/>
            <person name="Grigoriev I.V."/>
            <person name="Hibbett D.S."/>
            <person name="Martin F."/>
        </authorList>
    </citation>
    <scope>NUCLEOTIDE SEQUENCE [LARGE SCALE GENOMIC DNA]</scope>
    <source>
        <strain evidence="2 3">Koide BX008</strain>
    </source>
</reference>
<feature type="region of interest" description="Disordered" evidence="1">
    <location>
        <begin position="170"/>
        <end position="192"/>
    </location>
</feature>
<dbReference type="OrthoDB" id="3025610at2759"/>
<dbReference type="EMBL" id="KN818258">
    <property type="protein sequence ID" value="KIL63506.1"/>
    <property type="molecule type" value="Genomic_DNA"/>
</dbReference>
<sequence>MDLSPSPRTCPKCKQKDAIPAGDTRLSCPLCREKAKELQRKYYYRVKEREAAAKKFENEQTAKPLKRKRDPPTDEYQSADGLYKALRTTLRDATSSAGHRTPSFRGCFSIVLDPSVNHLDRARTVTKDLKKIVKYPLANLARDAASDNTSARITADCQCLTLANVASSSRPAKSVPSASPWVSHPLNSVPSSRNGDKFVEALEASFERNCGGKVKISVKGDFSHPLGISGQKVTVKIVH</sequence>
<feature type="region of interest" description="Disordered" evidence="1">
    <location>
        <begin position="1"/>
        <end position="23"/>
    </location>
</feature>
<organism evidence="2 3">
    <name type="scientific">Amanita muscaria (strain Koide BX008)</name>
    <dbReference type="NCBI Taxonomy" id="946122"/>
    <lineage>
        <taxon>Eukaryota</taxon>
        <taxon>Fungi</taxon>
        <taxon>Dikarya</taxon>
        <taxon>Basidiomycota</taxon>
        <taxon>Agaricomycotina</taxon>
        <taxon>Agaricomycetes</taxon>
        <taxon>Agaricomycetidae</taxon>
        <taxon>Agaricales</taxon>
        <taxon>Pluteineae</taxon>
        <taxon>Amanitaceae</taxon>
        <taxon>Amanita</taxon>
    </lineage>
</organism>
<proteinExistence type="predicted"/>
<dbReference type="HOGENOM" id="CLU_1160853_0_0_1"/>
<name>A0A0C2X2X5_AMAMK</name>
<feature type="region of interest" description="Disordered" evidence="1">
    <location>
        <begin position="53"/>
        <end position="79"/>
    </location>
</feature>
<accession>A0A0C2X2X5</accession>
<evidence type="ECO:0000256" key="1">
    <source>
        <dbReference type="SAM" id="MobiDB-lite"/>
    </source>
</evidence>
<dbReference type="AlphaFoldDB" id="A0A0C2X2X5"/>
<protein>
    <submittedName>
        <fullName evidence="2">Uncharacterized protein</fullName>
    </submittedName>
</protein>
<keyword evidence="3" id="KW-1185">Reference proteome</keyword>